<name>A0ABR1NV19_DIAER</name>
<keyword evidence="2" id="KW-1185">Reference proteome</keyword>
<evidence type="ECO:0000313" key="1">
    <source>
        <dbReference type="EMBL" id="KAK7716044.1"/>
    </source>
</evidence>
<protein>
    <submittedName>
        <fullName evidence="1">Uncharacterized protein</fullName>
    </submittedName>
</protein>
<gene>
    <name evidence="1" type="ORF">SLS63_011159</name>
</gene>
<dbReference type="EMBL" id="JAKNSF020000101">
    <property type="protein sequence ID" value="KAK7716044.1"/>
    <property type="molecule type" value="Genomic_DNA"/>
</dbReference>
<dbReference type="Proteomes" id="UP001430848">
    <property type="component" value="Unassembled WGS sequence"/>
</dbReference>
<proteinExistence type="predicted"/>
<comment type="caution">
    <text evidence="1">The sequence shown here is derived from an EMBL/GenBank/DDBJ whole genome shotgun (WGS) entry which is preliminary data.</text>
</comment>
<evidence type="ECO:0000313" key="2">
    <source>
        <dbReference type="Proteomes" id="UP001430848"/>
    </source>
</evidence>
<organism evidence="1 2">
    <name type="scientific">Diaporthe eres</name>
    <name type="common">Phomopsis oblonga</name>
    <dbReference type="NCBI Taxonomy" id="83184"/>
    <lineage>
        <taxon>Eukaryota</taxon>
        <taxon>Fungi</taxon>
        <taxon>Dikarya</taxon>
        <taxon>Ascomycota</taxon>
        <taxon>Pezizomycotina</taxon>
        <taxon>Sordariomycetes</taxon>
        <taxon>Sordariomycetidae</taxon>
        <taxon>Diaporthales</taxon>
        <taxon>Diaporthaceae</taxon>
        <taxon>Diaporthe</taxon>
        <taxon>Diaporthe eres species complex</taxon>
    </lineage>
</organism>
<sequence length="180" mass="20743">MAFSILDVDQVLTSCSERFRGDEMPTCTGEWTRGDQRVGWQVQATPRPELGRMIRSTRHEIHKATQKEHVMQCDVLIALRGFYRDSLVDDDRLPMAERQQLRQQIEEGQVYNEWLDGFVAQLGLCVRMVRGLPRRGVPDDKFTQHSVEQLVDMYQASRARMAGLNCECCQVPEISALLEE</sequence>
<accession>A0ABR1NV19</accession>
<reference evidence="1 2" key="1">
    <citation type="submission" date="2024-02" db="EMBL/GenBank/DDBJ databases">
        <title>De novo assembly and annotation of 12 fungi associated with fruit tree decline syndrome in Ontario, Canada.</title>
        <authorList>
            <person name="Sulman M."/>
            <person name="Ellouze W."/>
            <person name="Ilyukhin E."/>
        </authorList>
    </citation>
    <scope>NUCLEOTIDE SEQUENCE [LARGE SCALE GENOMIC DNA]</scope>
    <source>
        <strain evidence="1 2">M169</strain>
    </source>
</reference>